<comment type="similarity">
    <text evidence="1">Belongs to the glycosyl hydrolase 18 family. Chitinase class II subfamily.</text>
</comment>
<sequence length="1711" mass="190048">MDSYKFYCIFIGCLFLGSVVASSSECREIEKQPSKFILCYTDSSINFKMYPTCHCSHLVVPFFVNITQNNANITLNEEMVAHLKFISSQNGGRLRRILSLTMSTKEFSPTSAIQSIISSVARMIDDVIFEGVEIHWQQPSIDDNSKKDKANLELHAVLKEKVIVTSTPSSVNRTIVNDDMEIETIRPLILLRLPTSPEQMVDLFVVSTHNIEDSSNVTYHHSRLMGISDILNTDSVLDLITRMGVSSDRVVAAVPTFAVQFRLRDVQQNLPGSNIVQGPNHISNEQLYLILEQGNWTIERDDDLTGAYAYSEEGYWIAFDDDLAAQIKAKYFLLRDIAGVAMMPGNTYDWDHDTRKAASSDHANIMQVYYEQFLFQESSERTRRQLAETLQSDISSVATVMSSSLYNNRVRASPYRIVRIVSRSGETSVIRQSLEIKLQCSRQGYYRHPEDCGRFYRCVKFDQFVDDFTVFEYDCPEGLVFDERYEVCTWPSQAAPCGGSSEILPVPMNRFVCPGEGYFADPENCRWFFACRDYTKDGVTFTQYEFRCPFGLLFDEENLLCNWPWLVPQCSGKTSLSGSVASSSNINVIKPEEVLEKKPASIPIGSPGYLSGKLVTGEGLYKDPRPVIYGESVVSVGCVDCQSAGLTIKEPSSPGSYSGKQLVLSIPATTIAGESTPVRIIVASPAYTTDQKTTSITSASYLETGLPQTEAVDYNSKSILQGSNTVKGINQSQKYIGSLLLSGSSDPLVSYTASENHGEEDKARNKYDAPKKVSEPGKSTKLDEPLSNKDTLVRVDTTSALGKPGKDELFSTPTPYYLVKSGNGENPGPENIYGYAAQNDEIQRQKFIADMSNYEAQVQTQEDRFFINTSILKDSEYLSDPANYAPSYSLTSNIKIPTTFSDYSFLVHSTPSYPSVSVQTYYTSVSSAPVTTKKDIEYKTFTTAAPVNSAPAYSEKASEFKTSTTAAPVYPAPAYTEKDSGPKTLTIPAPVYSEPSYTEKVSEYKFHTTAVPVYSAPAYTEKSLEYKIPTTAAPVFSVSAYTEKTSDYKTSTTVSPVYSTTAYIEKVSEYKDLAQSNKIQHQILITDVQTQDDPISITTATVKGSEQRNSNPAYSSPGYSVSSYTKIPTISSDYSNPAYSAPSYPTYSAPPYSTPDSSAPVTTKKSPEYKTPTTSAPVYSAPTYTENITWYKTPITAAPVYSAPAYTEKAPDYKTPITAPLVYSAPAYTEKSLEYKTPVPVASVYSTLTHSKMVKGYKIPPTTESVYSASLAQSYITKKPKYDNPIPARSVYTASANTRKPLKYNTQVTDGISGTRGSDGVMSEIVNIDRAAFDTQTNSKSENNPAMERPSLEDYKKDTSTYPSIPKYPNAYEASSRSDTFGLKEMIKSKEENTAPILMASKLVAVNEKGKRLEPSKRIINKENFTNSGSRFPQKNISSTTDFTHAIVRMNGNEGTDNKNEVKQSLPGFTFRDNYRESNTYENDQDSVFLENKNTQGSLINDEGIVSYGNKKILVKVPSTNKAALLDKWTKFNPSVVHTDLAITEQKDSFVGYKSSPHEPINGKTKIKSKSQEQTTGIIQPNVKLIDSSGSSPSIIPNKNYSKELLISTGEFEYGHRYLEKITNAQATAKNETLGPEVCVRAGLFRHPSDCQKFYECYWDRWIHQYTVHIFKCPVHLVYDDYITACNWPLDGPACVPHEAVNLYAYLSSNL</sequence>
<feature type="compositionally biased region" description="Basic and acidic residues" evidence="7">
    <location>
        <begin position="756"/>
        <end position="785"/>
    </location>
</feature>
<dbReference type="PANTHER" id="PTHR23301:SF0">
    <property type="entry name" value="CHITIN-BINDING TYPE-2 DOMAIN-CONTAINING PROTEIN-RELATED"/>
    <property type="match status" value="1"/>
</dbReference>
<feature type="region of interest" description="Disordered" evidence="7">
    <location>
        <begin position="1151"/>
        <end position="1174"/>
    </location>
</feature>
<dbReference type="Pfam" id="PF01607">
    <property type="entry name" value="CBM_14"/>
    <property type="match status" value="3"/>
</dbReference>
<keyword evidence="5" id="KW-1015">Disulfide bond</keyword>
<evidence type="ECO:0000256" key="6">
    <source>
        <dbReference type="ARBA" id="ARBA00023180"/>
    </source>
</evidence>
<name>A0A8J2W3W0_9CRUS</name>
<evidence type="ECO:0000256" key="1">
    <source>
        <dbReference type="ARBA" id="ARBA00009121"/>
    </source>
</evidence>
<dbReference type="InterPro" id="IPR017853">
    <property type="entry name" value="GH"/>
</dbReference>
<dbReference type="Gene3D" id="3.20.20.80">
    <property type="entry name" value="Glycosidases"/>
    <property type="match status" value="1"/>
</dbReference>
<feature type="compositionally biased region" description="Low complexity" evidence="7">
    <location>
        <begin position="1151"/>
        <end position="1160"/>
    </location>
</feature>
<dbReference type="InterPro" id="IPR001223">
    <property type="entry name" value="Glyco_hydro18_cat"/>
</dbReference>
<dbReference type="InterPro" id="IPR051940">
    <property type="entry name" value="Chitin_bind-dev_reg"/>
</dbReference>
<feature type="signal peptide" evidence="8">
    <location>
        <begin position="1"/>
        <end position="21"/>
    </location>
</feature>
<dbReference type="GO" id="GO:0008061">
    <property type="term" value="F:chitin binding"/>
    <property type="evidence" value="ECO:0007669"/>
    <property type="project" value="UniProtKB-KW"/>
</dbReference>
<dbReference type="PROSITE" id="PS50940">
    <property type="entry name" value="CHIT_BIND_II"/>
    <property type="match status" value="3"/>
</dbReference>
<comment type="caution">
    <text evidence="10">The sequence shown here is derived from an EMBL/GenBank/DDBJ whole genome shotgun (WGS) entry which is preliminary data.</text>
</comment>
<feature type="domain" description="Chitin-binding type-2" evidence="9">
    <location>
        <begin position="437"/>
        <end position="499"/>
    </location>
</feature>
<keyword evidence="4" id="KW-0677">Repeat</keyword>
<dbReference type="InterPro" id="IPR029070">
    <property type="entry name" value="Chitinase_insertion_sf"/>
</dbReference>
<evidence type="ECO:0000313" key="10">
    <source>
        <dbReference type="EMBL" id="CAH0104220.1"/>
    </source>
</evidence>
<feature type="region of interest" description="Disordered" evidence="7">
    <location>
        <begin position="751"/>
        <end position="785"/>
    </location>
</feature>
<dbReference type="InterPro" id="IPR002557">
    <property type="entry name" value="Chitin-bd_dom"/>
</dbReference>
<keyword evidence="2" id="KW-0147">Chitin-binding</keyword>
<keyword evidence="6" id="KW-0325">Glycoprotein</keyword>
<evidence type="ECO:0000256" key="7">
    <source>
        <dbReference type="SAM" id="MobiDB-lite"/>
    </source>
</evidence>
<keyword evidence="3 8" id="KW-0732">Signal</keyword>
<dbReference type="SUPFAM" id="SSF57625">
    <property type="entry name" value="Invertebrate chitin-binding proteins"/>
    <property type="match status" value="3"/>
</dbReference>
<dbReference type="GO" id="GO:0005576">
    <property type="term" value="C:extracellular region"/>
    <property type="evidence" value="ECO:0007669"/>
    <property type="project" value="InterPro"/>
</dbReference>
<feature type="compositionally biased region" description="Polar residues" evidence="7">
    <location>
        <begin position="1334"/>
        <end position="1344"/>
    </location>
</feature>
<dbReference type="SUPFAM" id="SSF51445">
    <property type="entry name" value="(Trans)glycosidases"/>
    <property type="match status" value="1"/>
</dbReference>
<dbReference type="Proteomes" id="UP000789390">
    <property type="component" value="Unassembled WGS sequence"/>
</dbReference>
<feature type="domain" description="Chitin-binding type-2" evidence="9">
    <location>
        <begin position="1636"/>
        <end position="1697"/>
    </location>
</feature>
<protein>
    <recommendedName>
        <fullName evidence="9">Chitin-binding type-2 domain-containing protein</fullName>
    </recommendedName>
</protein>
<evidence type="ECO:0000256" key="8">
    <source>
        <dbReference type="SAM" id="SignalP"/>
    </source>
</evidence>
<evidence type="ECO:0000256" key="3">
    <source>
        <dbReference type="ARBA" id="ARBA00022729"/>
    </source>
</evidence>
<evidence type="ECO:0000259" key="9">
    <source>
        <dbReference type="PROSITE" id="PS50940"/>
    </source>
</evidence>
<keyword evidence="11" id="KW-1185">Reference proteome</keyword>
<dbReference type="OrthoDB" id="76388at2759"/>
<organism evidence="10 11">
    <name type="scientific">Daphnia galeata</name>
    <dbReference type="NCBI Taxonomy" id="27404"/>
    <lineage>
        <taxon>Eukaryota</taxon>
        <taxon>Metazoa</taxon>
        <taxon>Ecdysozoa</taxon>
        <taxon>Arthropoda</taxon>
        <taxon>Crustacea</taxon>
        <taxon>Branchiopoda</taxon>
        <taxon>Diplostraca</taxon>
        <taxon>Cladocera</taxon>
        <taxon>Anomopoda</taxon>
        <taxon>Daphniidae</taxon>
        <taxon>Daphnia</taxon>
    </lineage>
</organism>
<dbReference type="PANTHER" id="PTHR23301">
    <property type="entry name" value="CHITIN BINDING PERITROPHIN-A"/>
    <property type="match status" value="1"/>
</dbReference>
<dbReference type="EMBL" id="CAKKLH010000128">
    <property type="protein sequence ID" value="CAH0104220.1"/>
    <property type="molecule type" value="Genomic_DNA"/>
</dbReference>
<dbReference type="SMART" id="SM00636">
    <property type="entry name" value="Glyco_18"/>
    <property type="match status" value="1"/>
</dbReference>
<gene>
    <name evidence="10" type="ORF">DGAL_LOCUS6940</name>
</gene>
<dbReference type="InterPro" id="IPR036508">
    <property type="entry name" value="Chitin-bd_dom_sf"/>
</dbReference>
<feature type="region of interest" description="Disordered" evidence="7">
    <location>
        <begin position="1100"/>
        <end position="1119"/>
    </location>
</feature>
<feature type="chain" id="PRO_5035259383" description="Chitin-binding type-2 domain-containing protein" evidence="8">
    <location>
        <begin position="22"/>
        <end position="1711"/>
    </location>
</feature>
<proteinExistence type="inferred from homology"/>
<dbReference type="GO" id="GO:0005975">
    <property type="term" value="P:carbohydrate metabolic process"/>
    <property type="evidence" value="ECO:0007669"/>
    <property type="project" value="InterPro"/>
</dbReference>
<dbReference type="Gene3D" id="3.10.50.10">
    <property type="match status" value="1"/>
</dbReference>
<dbReference type="Gene3D" id="2.170.140.10">
    <property type="entry name" value="Chitin binding domain"/>
    <property type="match status" value="3"/>
</dbReference>
<accession>A0A8J2W3W0</accession>
<feature type="domain" description="Chitin-binding type-2" evidence="9">
    <location>
        <begin position="510"/>
        <end position="572"/>
    </location>
</feature>
<feature type="region of interest" description="Disordered" evidence="7">
    <location>
        <begin position="1332"/>
        <end position="1362"/>
    </location>
</feature>
<evidence type="ECO:0000256" key="4">
    <source>
        <dbReference type="ARBA" id="ARBA00022737"/>
    </source>
</evidence>
<dbReference type="InterPro" id="IPR011583">
    <property type="entry name" value="Chitinase_II/V-like_cat"/>
</dbReference>
<dbReference type="Pfam" id="PF00704">
    <property type="entry name" value="Glyco_hydro_18"/>
    <property type="match status" value="1"/>
</dbReference>
<evidence type="ECO:0000256" key="2">
    <source>
        <dbReference type="ARBA" id="ARBA00022669"/>
    </source>
</evidence>
<feature type="compositionally biased region" description="Basic and acidic residues" evidence="7">
    <location>
        <begin position="1350"/>
        <end position="1359"/>
    </location>
</feature>
<evidence type="ECO:0000256" key="5">
    <source>
        <dbReference type="ARBA" id="ARBA00023157"/>
    </source>
</evidence>
<dbReference type="SMART" id="SM00494">
    <property type="entry name" value="ChtBD2"/>
    <property type="match status" value="3"/>
</dbReference>
<feature type="region of interest" description="Disordered" evidence="7">
    <location>
        <begin position="1553"/>
        <end position="1573"/>
    </location>
</feature>
<reference evidence="10" key="1">
    <citation type="submission" date="2021-11" db="EMBL/GenBank/DDBJ databases">
        <authorList>
            <person name="Schell T."/>
        </authorList>
    </citation>
    <scope>NUCLEOTIDE SEQUENCE</scope>
    <source>
        <strain evidence="10">M5</strain>
    </source>
</reference>
<evidence type="ECO:0000313" key="11">
    <source>
        <dbReference type="Proteomes" id="UP000789390"/>
    </source>
</evidence>